<evidence type="ECO:0000256" key="1">
    <source>
        <dbReference type="SAM" id="MobiDB-lite"/>
    </source>
</evidence>
<feature type="region of interest" description="Disordered" evidence="1">
    <location>
        <begin position="1344"/>
        <end position="1364"/>
    </location>
</feature>
<feature type="compositionally biased region" description="Acidic residues" evidence="1">
    <location>
        <begin position="1097"/>
        <end position="1114"/>
    </location>
</feature>
<feature type="region of interest" description="Disordered" evidence="1">
    <location>
        <begin position="1143"/>
        <end position="1163"/>
    </location>
</feature>
<reference evidence="2" key="1">
    <citation type="submission" date="2022-03" db="EMBL/GenBank/DDBJ databases">
        <title>Draft genome sequence of Aduncisulcus paluster, a free-living microaerophilic Fornicata.</title>
        <authorList>
            <person name="Yuyama I."/>
            <person name="Kume K."/>
            <person name="Tamura T."/>
            <person name="Inagaki Y."/>
            <person name="Hashimoto T."/>
        </authorList>
    </citation>
    <scope>NUCLEOTIDE SEQUENCE</scope>
    <source>
        <strain evidence="2">NY0171</strain>
    </source>
</reference>
<gene>
    <name evidence="2" type="ORF">ADUPG1_008361</name>
</gene>
<keyword evidence="3" id="KW-1185">Reference proteome</keyword>
<feature type="compositionally biased region" description="Polar residues" evidence="1">
    <location>
        <begin position="1031"/>
        <end position="1042"/>
    </location>
</feature>
<evidence type="ECO:0008006" key="4">
    <source>
        <dbReference type="Google" id="ProtNLM"/>
    </source>
</evidence>
<feature type="compositionally biased region" description="Basic and acidic residues" evidence="1">
    <location>
        <begin position="1143"/>
        <end position="1153"/>
    </location>
</feature>
<name>A0ABQ5KRN1_9EUKA</name>
<evidence type="ECO:0000313" key="3">
    <source>
        <dbReference type="Proteomes" id="UP001057375"/>
    </source>
</evidence>
<feature type="compositionally biased region" description="Acidic residues" evidence="1">
    <location>
        <begin position="1570"/>
        <end position="1580"/>
    </location>
</feature>
<feature type="compositionally biased region" description="Acidic residues" evidence="1">
    <location>
        <begin position="949"/>
        <end position="966"/>
    </location>
</feature>
<feature type="region of interest" description="Disordered" evidence="1">
    <location>
        <begin position="946"/>
        <end position="971"/>
    </location>
</feature>
<feature type="compositionally biased region" description="Basic and acidic residues" evidence="1">
    <location>
        <begin position="1558"/>
        <end position="1569"/>
    </location>
</feature>
<feature type="region of interest" description="Disordered" evidence="1">
    <location>
        <begin position="1558"/>
        <end position="1581"/>
    </location>
</feature>
<proteinExistence type="predicted"/>
<dbReference type="Proteomes" id="UP001057375">
    <property type="component" value="Unassembled WGS sequence"/>
</dbReference>
<organism evidence="2 3">
    <name type="scientific">Aduncisulcus paluster</name>
    <dbReference type="NCBI Taxonomy" id="2918883"/>
    <lineage>
        <taxon>Eukaryota</taxon>
        <taxon>Metamonada</taxon>
        <taxon>Carpediemonas-like organisms</taxon>
        <taxon>Aduncisulcus</taxon>
    </lineage>
</organism>
<feature type="compositionally biased region" description="Basic and acidic residues" evidence="1">
    <location>
        <begin position="1344"/>
        <end position="1357"/>
    </location>
</feature>
<dbReference type="EMBL" id="BQXS01010929">
    <property type="protein sequence ID" value="GKT35141.1"/>
    <property type="molecule type" value="Genomic_DNA"/>
</dbReference>
<feature type="region of interest" description="Disordered" evidence="1">
    <location>
        <begin position="1007"/>
        <end position="1042"/>
    </location>
</feature>
<comment type="caution">
    <text evidence="2">The sequence shown here is derived from an EMBL/GenBank/DDBJ whole genome shotgun (WGS) entry which is preliminary data.</text>
</comment>
<evidence type="ECO:0000313" key="2">
    <source>
        <dbReference type="EMBL" id="GKT35141.1"/>
    </source>
</evidence>
<protein>
    <recommendedName>
        <fullName evidence="4">HECT domain-containing protein</fullName>
    </recommendedName>
</protein>
<feature type="compositionally biased region" description="Acidic residues" evidence="1">
    <location>
        <begin position="1016"/>
        <end position="1027"/>
    </location>
</feature>
<feature type="region of interest" description="Disordered" evidence="1">
    <location>
        <begin position="1096"/>
        <end position="1120"/>
    </location>
</feature>
<accession>A0ABQ5KRN1</accession>
<sequence length="1589" mass="178186">MSKFFRNCYSYGEKDFSAPFVFDSKDSHSVNYLSTIHIDAKNDIPCLIKVFPQIRRVSIDTIDFIDFIKAFVESTQVKDSKYLYSSTYADEEDEKGHKYGKKRSFFSRIVNMIVRPFGVFIGRIDGRFYYGIVYPQVASPFADMSSYIQTLESIDPVQGFKGVLTVPRMVIILAHKVFPQIRRVSIDTIDFIDFIKAFVESTQVKDSKYLYSSTYADEEDEKGHKYGKKRSFFSRIVNMIVRPFGVFIGRIDGRFYYGIVYPQVASPFADMSSYIQTLESIDPVQGFKGVLTVPRMVIILAHQFIQLSQKMFTKKNSYHAIAKTLNVFDIKLAIHTGIIPTLKKLATFTRNEIEDATNYPVLPIKIDFPVHAVFSSIAENPIEAQFNTYTQLASIESVSSLIKRKGRGVLKLLSTCGIPELSVGETTVKVIDDDDIIPPPALPPSVITKEIGSRIVVQAIASHPKGDDLGVPFGVSTVLFEMASILALYGGEEYVKQLKFEAFTMPQQTVTSNIRTVNSLQGAYKCSLHNASIILSRVISFGGVCSRLRAAKQGPSVAEFRSSISKLQRARSQGEKKRLSAATSIGLPIDSPVCRAFIVNGIGQIDGYGDDIELLYAFTTLLYLTSLEYWLIVKSKVEYNIEDGKGVELVLDNLSDDISFSMRSMYLARARDPSLVTLPCSANSEEKEEGKPHSLAVLRRDFKKFQAIPARMCNLVSGRCCGVESLNYFTHFVGDISLLNPFNVLNSVLSQFLGPRLSHPINNRWNSRVNFSRGKSTDVIINQYILPSPFSPESLLSSMPNGPKRFRWFASMFVLLNNLHSCLSHSVFPDIKFEWPADAVSCKDVSENCALKCALEIARLAQNDVVNSTYKEEKMDKYYGDQIIALALAVVLDILYVAKEPYVFLHGLMLLKDWNALETVTLDGKLESILAAKEKVKEGKRLGVKKESDLEEEDEGEKEQEDENEEKCDLEKVSADVSSIVVSSPPCPTSIKSFMYNFYNLHSSVSSNETKSLSKDEEEEEEGEEGKEEVSPTSAPTKDSSSIPTLQEALSILSPFLSAVHVHLFSIIHYILGGVASVQTTVEESIDLRSLFSNPFDDTEGSVESEESEGDDSSDSSSSDFGLANWNISEGVQKIQKDVVVSKDDAKETKGDGSEDEQAGEKKKKTMSVLFNRSVKDFYVGDIYLQIPTHLVSIPPMFAKNLEEGQIKKPKGLFIPVNSCVDLSQLFFRDFSFVSQILSMIREILCFYDLLSNTGNLHGDPCVSSDFSSQLLSFSFLYSMTSSFSDVSHVTQKAMSGYGDDEETSDSSSMELGLGNLFMSEGEAEEKRIEIEKERELNALKKEEEEKKKKEEEKQIGVDEEVEEEEEEVIPDLLTLAPPMCKSPADVILFAHEKFAHLRIYFSTVLLTFKETEFSPETLPLLVRKAFAAALLLLNHPDISHPLSNYRGHPVSMNTLATVYLDELAGYLLYFKIICSEIRRKWDIIKYVTSASSRIAYKSFLPNAKVLTFARNVIAVVKEVADEFMEMLDDSITPPIFFQSIYEKLDAKDSLKEEVKKTTEVKTTEIEETPKEEEDEESTDFDFGAVLFG</sequence>